<evidence type="ECO:0000259" key="6">
    <source>
        <dbReference type="SMART" id="SM00043"/>
    </source>
</evidence>
<dbReference type="InterPro" id="IPR001713">
    <property type="entry name" value="Prot_inh_stefin"/>
</dbReference>
<comment type="similarity">
    <text evidence="2">Belongs to the cystatin family.</text>
</comment>
<proteinExistence type="evidence at transcript level"/>
<dbReference type="SUPFAM" id="SSF54403">
    <property type="entry name" value="Cystatin/monellin"/>
    <property type="match status" value="1"/>
</dbReference>
<evidence type="ECO:0000256" key="3">
    <source>
        <dbReference type="ARBA" id="ARBA00022490"/>
    </source>
</evidence>
<dbReference type="PRINTS" id="PR00295">
    <property type="entry name" value="STEFINA"/>
</dbReference>
<dbReference type="Gene3D" id="3.10.450.10">
    <property type="match status" value="1"/>
</dbReference>
<dbReference type="InterPro" id="IPR046350">
    <property type="entry name" value="Cystatin_sf"/>
</dbReference>
<keyword evidence="3" id="KW-0963">Cytoplasm</keyword>
<feature type="domain" description="Cystatin" evidence="6">
    <location>
        <begin position="2"/>
        <end position="96"/>
    </location>
</feature>
<dbReference type="CDD" id="cd00042">
    <property type="entry name" value="CY"/>
    <property type="match status" value="1"/>
</dbReference>
<keyword evidence="5" id="KW-0789">Thiol protease inhibitor</keyword>
<dbReference type="AlphaFoldDB" id="A0A7G5SZP5"/>
<evidence type="ECO:0000313" key="7">
    <source>
        <dbReference type="EMBL" id="QMX42369.1"/>
    </source>
</evidence>
<dbReference type="SMART" id="SM00043">
    <property type="entry name" value="CY"/>
    <property type="match status" value="1"/>
</dbReference>
<dbReference type="OrthoDB" id="2429551at2759"/>
<reference evidence="7" key="1">
    <citation type="submission" date="2019-11" db="EMBL/GenBank/DDBJ databases">
        <title>Identification and expression of Lv cystatin like gene and its function in Pacific whiteleg shrimp (Litopenaeus vannamei).</title>
        <authorList>
            <person name="Zou R."/>
            <person name="Liu Q."/>
            <person name="Huang J."/>
        </authorList>
    </citation>
    <scope>NUCLEOTIDE SEQUENCE</scope>
</reference>
<sequence>MMMTGGISDAKPFSEEVQQLLEAVKSELEEKLGKKLDRFQLVSYKTQVVAGTNYFAKMDIGGEELVHMRVYRNLQGEVSLHSHQHPKTREEDIEYF</sequence>
<evidence type="ECO:0000256" key="1">
    <source>
        <dbReference type="ARBA" id="ARBA00004496"/>
    </source>
</evidence>
<dbReference type="InterPro" id="IPR000010">
    <property type="entry name" value="Cystatin_dom"/>
</dbReference>
<evidence type="ECO:0000256" key="5">
    <source>
        <dbReference type="ARBA" id="ARBA00022704"/>
    </source>
</evidence>
<dbReference type="FunFam" id="3.10.450.10:FF:000001">
    <property type="entry name" value="Cystatin-A"/>
    <property type="match status" value="1"/>
</dbReference>
<evidence type="ECO:0000256" key="2">
    <source>
        <dbReference type="ARBA" id="ARBA00009403"/>
    </source>
</evidence>
<dbReference type="Pfam" id="PF00031">
    <property type="entry name" value="Cystatin"/>
    <property type="match status" value="1"/>
</dbReference>
<dbReference type="GO" id="GO:0005829">
    <property type="term" value="C:cytosol"/>
    <property type="evidence" value="ECO:0007669"/>
    <property type="project" value="TreeGrafter"/>
</dbReference>
<dbReference type="EMBL" id="MN711647">
    <property type="protein sequence ID" value="QMX42369.1"/>
    <property type="molecule type" value="mRNA"/>
</dbReference>
<organism evidence="7">
    <name type="scientific">Penaeus vannamei</name>
    <name type="common">Whiteleg shrimp</name>
    <name type="synonym">Litopenaeus vannamei</name>
    <dbReference type="NCBI Taxonomy" id="6689"/>
    <lineage>
        <taxon>Eukaryota</taxon>
        <taxon>Metazoa</taxon>
        <taxon>Ecdysozoa</taxon>
        <taxon>Arthropoda</taxon>
        <taxon>Crustacea</taxon>
        <taxon>Multicrustacea</taxon>
        <taxon>Malacostraca</taxon>
        <taxon>Eumalacostraca</taxon>
        <taxon>Eucarida</taxon>
        <taxon>Decapoda</taxon>
        <taxon>Dendrobranchiata</taxon>
        <taxon>Penaeoidea</taxon>
        <taxon>Penaeidae</taxon>
        <taxon>Penaeus</taxon>
    </lineage>
</organism>
<evidence type="ECO:0000256" key="4">
    <source>
        <dbReference type="ARBA" id="ARBA00022690"/>
    </source>
</evidence>
<dbReference type="PANTHER" id="PTHR11414">
    <property type="entry name" value="CYSTATIN FAMILY MEMBER"/>
    <property type="match status" value="1"/>
</dbReference>
<accession>A0A7G5SZP5</accession>
<protein>
    <submittedName>
        <fullName evidence="7">Cystatin-like protein</fullName>
    </submittedName>
</protein>
<keyword evidence="4" id="KW-0646">Protease inhibitor</keyword>
<dbReference type="PANTHER" id="PTHR11414:SF21">
    <property type="entry name" value="CYSTATIN 14A, TANDEM DUPLICATE 1-RELATED"/>
    <property type="match status" value="1"/>
</dbReference>
<dbReference type="GO" id="GO:0004869">
    <property type="term" value="F:cysteine-type endopeptidase inhibitor activity"/>
    <property type="evidence" value="ECO:0007669"/>
    <property type="project" value="UniProtKB-KW"/>
</dbReference>
<name>A0A7G5SZP5_PENVA</name>
<comment type="subcellular location">
    <subcellularLocation>
        <location evidence="1">Cytoplasm</location>
    </subcellularLocation>
</comment>